<proteinExistence type="predicted"/>
<dbReference type="RefSeq" id="WP_128746772.1">
    <property type="nucleotide sequence ID" value="NZ_CP035281.1"/>
</dbReference>
<dbReference type="InterPro" id="IPR001188">
    <property type="entry name" value="Sperm_putr-bd"/>
</dbReference>
<dbReference type="Gene3D" id="3.40.190.10">
    <property type="entry name" value="Periplasmic binding protein-like II"/>
    <property type="match status" value="2"/>
</dbReference>
<comment type="subcellular location">
    <subcellularLocation>
        <location evidence="1">Periplasm</location>
    </subcellularLocation>
</comment>
<dbReference type="KEGG" id="amij:EQM06_02915"/>
<evidence type="ECO:0000256" key="4">
    <source>
        <dbReference type="ARBA" id="ARBA00022764"/>
    </source>
</evidence>
<dbReference type="Pfam" id="PF13416">
    <property type="entry name" value="SBP_bac_8"/>
    <property type="match status" value="1"/>
</dbReference>
<keyword evidence="5" id="KW-0472">Membrane</keyword>
<dbReference type="GO" id="GO:0019808">
    <property type="term" value="F:polyamine binding"/>
    <property type="evidence" value="ECO:0007669"/>
    <property type="project" value="InterPro"/>
</dbReference>
<protein>
    <submittedName>
        <fullName evidence="7">Spermidine/putrescine ABC transporter substrate-binding protein</fullName>
    </submittedName>
</protein>
<dbReference type="InterPro" id="IPR006059">
    <property type="entry name" value="SBP"/>
</dbReference>
<evidence type="ECO:0000256" key="5">
    <source>
        <dbReference type="SAM" id="Phobius"/>
    </source>
</evidence>
<dbReference type="AlphaFoldDB" id="A0A410PYW1"/>
<accession>A0A410PYW1</accession>
<feature type="signal peptide" evidence="6">
    <location>
        <begin position="1"/>
        <end position="32"/>
    </location>
</feature>
<feature type="transmembrane region" description="Helical" evidence="5">
    <location>
        <begin position="388"/>
        <end position="406"/>
    </location>
</feature>
<dbReference type="PANTHER" id="PTHR30222:SF17">
    <property type="entry name" value="SPERMIDINE_PUTRESCINE-BINDING PERIPLASMIC PROTEIN"/>
    <property type="match status" value="1"/>
</dbReference>
<sequence>MIYKNKIKHIVVWAMVLIMALPLFLSPMQAAAETSHAGKKVPAYDQKYYSRFKGKDVEINVYNWGEYLSTGEDGLMDINAEFEKLTGIKVNYSNYETNEGMYAKLKSGANSYDVIFPSDYMISRLIQEKMIQPLNYDNIPNFKYIGKEFLYPAYDPKNLYSVPYMWGRVCIIYNKKLIGHEIHSVDELWNAKYADKILMFKNSRDAFALALEKLGYDINTENRKELDQAAELLKQQKPLVQAYVMDQIFDKMQRNEALIAPYYIGDYYIMKEVNPDLEAFIPQNTNIYYDAMCIPSDSAHKEAAEMYINFLNEPQVAADNAAFIMYSSPNSEAVKLLDDEIREDKNLYPPKEELKNTQAFVNLSEETNLYVDQLWTDVLSQDDAYLDWVMPVFVLFSVLVLLINSIRKRRKKEMNNAGRRKNDK</sequence>
<evidence type="ECO:0000256" key="2">
    <source>
        <dbReference type="ARBA" id="ARBA00022448"/>
    </source>
</evidence>
<name>A0A410PYW1_9FIRM</name>
<keyword evidence="5" id="KW-0812">Transmembrane</keyword>
<keyword evidence="8" id="KW-1185">Reference proteome</keyword>
<gene>
    <name evidence="7" type="ORF">EQM06_02915</name>
</gene>
<dbReference type="OrthoDB" id="9769319at2"/>
<dbReference type="CDD" id="cd13590">
    <property type="entry name" value="PBP2_PotD_PotF_like"/>
    <property type="match status" value="1"/>
</dbReference>
<evidence type="ECO:0000256" key="6">
    <source>
        <dbReference type="SAM" id="SignalP"/>
    </source>
</evidence>
<keyword evidence="5" id="KW-1133">Transmembrane helix</keyword>
<organism evidence="7 8">
    <name type="scientific">Aminipila luticellarii</name>
    <dbReference type="NCBI Taxonomy" id="2507160"/>
    <lineage>
        <taxon>Bacteria</taxon>
        <taxon>Bacillati</taxon>
        <taxon>Bacillota</taxon>
        <taxon>Clostridia</taxon>
        <taxon>Peptostreptococcales</taxon>
        <taxon>Anaerovoracaceae</taxon>
        <taxon>Aminipila</taxon>
    </lineage>
</organism>
<dbReference type="PANTHER" id="PTHR30222">
    <property type="entry name" value="SPERMIDINE/PUTRESCINE-BINDING PERIPLASMIC PROTEIN"/>
    <property type="match status" value="1"/>
</dbReference>
<dbReference type="GO" id="GO:0015846">
    <property type="term" value="P:polyamine transport"/>
    <property type="evidence" value="ECO:0007669"/>
    <property type="project" value="InterPro"/>
</dbReference>
<evidence type="ECO:0000256" key="3">
    <source>
        <dbReference type="ARBA" id="ARBA00022729"/>
    </source>
</evidence>
<evidence type="ECO:0000313" key="7">
    <source>
        <dbReference type="EMBL" id="QAT44065.1"/>
    </source>
</evidence>
<keyword evidence="4" id="KW-0574">Periplasm</keyword>
<dbReference type="EMBL" id="CP035281">
    <property type="protein sequence ID" value="QAT44065.1"/>
    <property type="molecule type" value="Genomic_DNA"/>
</dbReference>
<feature type="chain" id="PRO_5019336067" evidence="6">
    <location>
        <begin position="33"/>
        <end position="424"/>
    </location>
</feature>
<keyword evidence="2" id="KW-0813">Transport</keyword>
<dbReference type="Proteomes" id="UP000287601">
    <property type="component" value="Chromosome"/>
</dbReference>
<reference evidence="7 8" key="1">
    <citation type="submission" date="2019-01" db="EMBL/GenBank/DDBJ databases">
        <title>Draft genomes of a novel of Aminipila strains.</title>
        <authorList>
            <person name="Ma S."/>
        </authorList>
    </citation>
    <scope>NUCLEOTIDE SEQUENCE [LARGE SCALE GENOMIC DNA]</scope>
    <source>
        <strain evidence="8">JN-39</strain>
    </source>
</reference>
<evidence type="ECO:0000256" key="1">
    <source>
        <dbReference type="ARBA" id="ARBA00004418"/>
    </source>
</evidence>
<dbReference type="SUPFAM" id="SSF53850">
    <property type="entry name" value="Periplasmic binding protein-like II"/>
    <property type="match status" value="1"/>
</dbReference>
<dbReference type="GO" id="GO:0042597">
    <property type="term" value="C:periplasmic space"/>
    <property type="evidence" value="ECO:0007669"/>
    <property type="project" value="UniProtKB-SubCell"/>
</dbReference>
<evidence type="ECO:0000313" key="8">
    <source>
        <dbReference type="Proteomes" id="UP000287601"/>
    </source>
</evidence>
<keyword evidence="3 6" id="KW-0732">Signal</keyword>
<dbReference type="PRINTS" id="PR00909">
    <property type="entry name" value="SPERMDNBNDNG"/>
</dbReference>